<name>K8EJ83_9CHLO</name>
<dbReference type="EMBL" id="FO082269">
    <property type="protein sequence ID" value="CCO18091.1"/>
    <property type="molecule type" value="Genomic_DNA"/>
</dbReference>
<keyword evidence="2" id="KW-0560">Oxidoreductase</keyword>
<dbReference type="InterPro" id="IPR036291">
    <property type="entry name" value="NAD(P)-bd_dom_sf"/>
</dbReference>
<dbReference type="InterPro" id="IPR002347">
    <property type="entry name" value="SDR_fam"/>
</dbReference>
<dbReference type="Pfam" id="PF00106">
    <property type="entry name" value="adh_short"/>
    <property type="match status" value="2"/>
</dbReference>
<keyword evidence="3" id="KW-0472">Membrane</keyword>
<reference evidence="4 5" key="1">
    <citation type="submission" date="2011-10" db="EMBL/GenBank/DDBJ databases">
        <authorList>
            <person name="Genoscope - CEA"/>
        </authorList>
    </citation>
    <scope>NUCLEOTIDE SEQUENCE [LARGE SCALE GENOMIC DNA]</scope>
    <source>
        <strain evidence="4 5">RCC 1105</strain>
    </source>
</reference>
<dbReference type="Gene3D" id="3.40.50.720">
    <property type="entry name" value="NAD(P)-binding Rossmann-like Domain"/>
    <property type="match status" value="1"/>
</dbReference>
<dbReference type="OrthoDB" id="1933717at2759"/>
<dbReference type="PANTHER" id="PTHR44196:SF1">
    <property type="entry name" value="DEHYDROGENASE_REDUCTASE SDR FAMILY MEMBER 7B"/>
    <property type="match status" value="1"/>
</dbReference>
<dbReference type="GO" id="GO:0016491">
    <property type="term" value="F:oxidoreductase activity"/>
    <property type="evidence" value="ECO:0007669"/>
    <property type="project" value="UniProtKB-KW"/>
</dbReference>
<dbReference type="STRING" id="41875.K8EJ83"/>
<gene>
    <name evidence="4" type="ordered locus">Bathy10g02960</name>
</gene>
<keyword evidence="5" id="KW-1185">Reference proteome</keyword>
<evidence type="ECO:0000313" key="5">
    <source>
        <dbReference type="Proteomes" id="UP000198341"/>
    </source>
</evidence>
<evidence type="ECO:0000256" key="3">
    <source>
        <dbReference type="SAM" id="Phobius"/>
    </source>
</evidence>
<protein>
    <recommendedName>
        <fullName evidence="6">Short-chain dehydrogenase/reductase SDR</fullName>
    </recommendedName>
</protein>
<accession>K8EJ83</accession>
<dbReference type="PANTHER" id="PTHR44196">
    <property type="entry name" value="DEHYDROGENASE/REDUCTASE SDR FAMILY MEMBER 7B"/>
    <property type="match status" value="1"/>
</dbReference>
<keyword evidence="3" id="KW-0812">Transmembrane</keyword>
<dbReference type="RefSeq" id="XP_007510558.1">
    <property type="nucleotide sequence ID" value="XM_007510496.1"/>
</dbReference>
<dbReference type="KEGG" id="bpg:Bathy10g02960"/>
<dbReference type="PRINTS" id="PR00081">
    <property type="entry name" value="GDHRDH"/>
</dbReference>
<evidence type="ECO:0000313" key="4">
    <source>
        <dbReference type="EMBL" id="CCO18091.1"/>
    </source>
</evidence>
<dbReference type="eggNOG" id="KOG1205">
    <property type="taxonomic scope" value="Eukaryota"/>
</dbReference>
<keyword evidence="3" id="KW-1133">Transmembrane helix</keyword>
<evidence type="ECO:0000256" key="1">
    <source>
        <dbReference type="ARBA" id="ARBA00006484"/>
    </source>
</evidence>
<evidence type="ECO:0000256" key="2">
    <source>
        <dbReference type="ARBA" id="ARBA00023002"/>
    </source>
</evidence>
<dbReference type="GeneID" id="19013371"/>
<evidence type="ECO:0008006" key="6">
    <source>
        <dbReference type="Google" id="ProtNLM"/>
    </source>
</evidence>
<sequence length="506" mass="53688">MLCTRCASYYSLTTTTTFLSSVFKRTKKNSFGIIVTSTTGRNSSSFISSSSSSSFERREQRSAKGGFVVGVGKKKTTNKAPAFSVVAAAATEETTTETAASKRKAVSAFPTMMKTMNTFLGVTNELGASLLALVALLCNCAYFSANTTTSGASGFAIVVIILMNKIALSALLVKTLAAFALPVDIQSYLAYATFPWRPREAFANKKVLITGASQGLGEAIAYYVSSFGANVVLASRNVKNLEGVGKKCLENGAKAVEVVAFDALKPESAEMLAKAASEAFNDGDDEKEDGDSNNNKSYCCDYAFLCAGASQSASAFDVTESAERELFNLNALSTIQVLKNILPSMIARNRGHVCVISSMAAICPAPGQSSYAASKAALSKYVDSLRAEIGHTAKNVTLTNCYPGPIATGFNGKKRVVFNATGVNENHPKGLAKGRLPVETVAKMAVKLTSFGQYSIHLAPKLVMFLSRCVHFCPTVAYAVMDKLGPKRAQAAKKGESLYELKVKDA</sequence>
<dbReference type="GO" id="GO:0016020">
    <property type="term" value="C:membrane"/>
    <property type="evidence" value="ECO:0007669"/>
    <property type="project" value="TreeGrafter"/>
</dbReference>
<comment type="similarity">
    <text evidence="1">Belongs to the short-chain dehydrogenases/reductases (SDR) family.</text>
</comment>
<dbReference type="Proteomes" id="UP000198341">
    <property type="component" value="Chromosome 10"/>
</dbReference>
<feature type="transmembrane region" description="Helical" evidence="3">
    <location>
        <begin position="122"/>
        <end position="145"/>
    </location>
</feature>
<proteinExistence type="inferred from homology"/>
<feature type="transmembrane region" description="Helical" evidence="3">
    <location>
        <begin position="151"/>
        <end position="173"/>
    </location>
</feature>
<dbReference type="AlphaFoldDB" id="K8EJ83"/>
<organism evidence="4 5">
    <name type="scientific">Bathycoccus prasinos</name>
    <dbReference type="NCBI Taxonomy" id="41875"/>
    <lineage>
        <taxon>Eukaryota</taxon>
        <taxon>Viridiplantae</taxon>
        <taxon>Chlorophyta</taxon>
        <taxon>Mamiellophyceae</taxon>
        <taxon>Mamiellales</taxon>
        <taxon>Bathycoccaceae</taxon>
        <taxon>Bathycoccus</taxon>
    </lineage>
</organism>
<dbReference type="SUPFAM" id="SSF51735">
    <property type="entry name" value="NAD(P)-binding Rossmann-fold domains"/>
    <property type="match status" value="1"/>
</dbReference>